<evidence type="ECO:0000313" key="4">
    <source>
        <dbReference type="RefSeq" id="XP_031426698.1"/>
    </source>
</evidence>
<dbReference type="RefSeq" id="XP_031426698.1">
    <property type="nucleotide sequence ID" value="XM_031570838.2"/>
</dbReference>
<name>A0A6P8FDZ9_CLUHA</name>
<keyword evidence="3 4" id="KW-0966">Cell projection</keyword>
<dbReference type="AlphaFoldDB" id="A0A6P8FDZ9"/>
<keyword evidence="3 4" id="KW-0282">Flagellum</keyword>
<keyword evidence="2" id="KW-1185">Reference proteome</keyword>
<gene>
    <name evidence="3 4" type="primary">cfap77</name>
</gene>
<dbReference type="RefSeq" id="XP_012673208.2">
    <property type="nucleotide sequence ID" value="XM_012817754.3"/>
</dbReference>
<dbReference type="PANTHER" id="PTHR28617:SF1">
    <property type="entry name" value="CILIA- AND FLAGELLA-ASSOCIATED PROTEIN 77"/>
    <property type="match status" value="1"/>
</dbReference>
<dbReference type="InterPro" id="IPR029147">
    <property type="entry name" value="CFAP77"/>
</dbReference>
<accession>A0A6P8FDZ9</accession>
<dbReference type="Pfam" id="PF14825">
    <property type="entry name" value="CFAP77"/>
    <property type="match status" value="1"/>
</dbReference>
<organism evidence="2 4">
    <name type="scientific">Clupea harengus</name>
    <name type="common">Atlantic herring</name>
    <dbReference type="NCBI Taxonomy" id="7950"/>
    <lineage>
        <taxon>Eukaryota</taxon>
        <taxon>Metazoa</taxon>
        <taxon>Chordata</taxon>
        <taxon>Craniata</taxon>
        <taxon>Vertebrata</taxon>
        <taxon>Euteleostomi</taxon>
        <taxon>Actinopterygii</taxon>
        <taxon>Neopterygii</taxon>
        <taxon>Teleostei</taxon>
        <taxon>Clupei</taxon>
        <taxon>Clupeiformes</taxon>
        <taxon>Clupeoidei</taxon>
        <taxon>Clupeidae</taxon>
        <taxon>Clupea</taxon>
    </lineage>
</organism>
<dbReference type="PANTHER" id="PTHR28617">
    <property type="entry name" value="CILIA- AND FLAGELLA-ASSOCIATED PROTEIN 77"/>
    <property type="match status" value="1"/>
</dbReference>
<dbReference type="KEGG" id="char:105891577"/>
<dbReference type="GeneID" id="105891577"/>
<dbReference type="OrthoDB" id="532484at2759"/>
<evidence type="ECO:0000256" key="1">
    <source>
        <dbReference type="SAM" id="MobiDB-lite"/>
    </source>
</evidence>
<evidence type="ECO:0000313" key="3">
    <source>
        <dbReference type="RefSeq" id="XP_012673208.2"/>
    </source>
</evidence>
<evidence type="ECO:0000313" key="2">
    <source>
        <dbReference type="Proteomes" id="UP000515152"/>
    </source>
</evidence>
<keyword evidence="3 4" id="KW-0969">Cilium</keyword>
<feature type="region of interest" description="Disordered" evidence="1">
    <location>
        <begin position="220"/>
        <end position="243"/>
    </location>
</feature>
<proteinExistence type="predicted"/>
<reference evidence="3 4" key="1">
    <citation type="submission" date="2025-04" db="UniProtKB">
        <authorList>
            <consortium name="RefSeq"/>
        </authorList>
    </citation>
    <scope>IDENTIFICATION</scope>
</reference>
<protein>
    <submittedName>
        <fullName evidence="3 4">Cilia- and flagella-associated protein 77</fullName>
    </submittedName>
</protein>
<dbReference type="Proteomes" id="UP000515152">
    <property type="component" value="Chromosome 7"/>
</dbReference>
<dbReference type="CTD" id="389799"/>
<sequence>METPHIGVVRDSMLTNPRLNRPSLGRSKSKGLVCPGPNFVYGMVTTIQDGGVAEAISSWYCPSAEGRRGGAPRRPERDFVSLNREGLKSGLVTAKELQQYRGTHNISRPAPVRGVERRSMPTLVPPDMTFGICNRPSTPIGELLHQQYRQRWIQQQIDRHTALQDQNTKRQLGRVQDTRTSVLRKSRPTVVSSPLWKLPQFQQVGPALDTFRDTAARQRALKAQQSDAARGPGAHGQGTNIKD</sequence>
<feature type="region of interest" description="Disordered" evidence="1">
    <location>
        <begin position="164"/>
        <end position="187"/>
    </location>
</feature>